<keyword evidence="2" id="KW-0812">Transmembrane</keyword>
<dbReference type="EMBL" id="JACSPO010000005">
    <property type="protein sequence ID" value="MBD8062772.1"/>
    <property type="molecule type" value="Genomic_DNA"/>
</dbReference>
<keyword evidence="2" id="KW-0472">Membrane</keyword>
<evidence type="ECO:0000313" key="4">
    <source>
        <dbReference type="Proteomes" id="UP000661894"/>
    </source>
</evidence>
<keyword evidence="4" id="KW-1185">Reference proteome</keyword>
<proteinExistence type="predicted"/>
<name>A0ABR8Z357_9MICO</name>
<sequence length="51" mass="5599">MTPLAILFMIIAMLVIWGGLVVAIVFLAKHPLEDDDGAPPVQPGQYRAPRR</sequence>
<dbReference type="NCBIfam" id="NF033493">
    <property type="entry name" value="MetS_like_NSS"/>
    <property type="match status" value="1"/>
</dbReference>
<gene>
    <name evidence="3" type="ORF">H9624_10585</name>
</gene>
<feature type="region of interest" description="Disordered" evidence="1">
    <location>
        <begin position="32"/>
        <end position="51"/>
    </location>
</feature>
<dbReference type="RefSeq" id="WP_251839876.1">
    <property type="nucleotide sequence ID" value="NZ_JACSPO010000005.1"/>
</dbReference>
<feature type="transmembrane region" description="Helical" evidence="2">
    <location>
        <begin position="6"/>
        <end position="28"/>
    </location>
</feature>
<keyword evidence="2" id="KW-1133">Transmembrane helix</keyword>
<dbReference type="InterPro" id="IPR031596">
    <property type="entry name" value="MaAIMP_sms"/>
</dbReference>
<protein>
    <submittedName>
        <fullName evidence="3">Methionine/alanine import family NSS transporter small subunit</fullName>
    </submittedName>
</protein>
<evidence type="ECO:0000256" key="2">
    <source>
        <dbReference type="SAM" id="Phobius"/>
    </source>
</evidence>
<evidence type="ECO:0000256" key="1">
    <source>
        <dbReference type="SAM" id="MobiDB-lite"/>
    </source>
</evidence>
<reference evidence="3 4" key="1">
    <citation type="submission" date="2020-08" db="EMBL/GenBank/DDBJ databases">
        <title>A Genomic Blueprint of the Chicken Gut Microbiome.</title>
        <authorList>
            <person name="Gilroy R."/>
            <person name="Ravi A."/>
            <person name="Getino M."/>
            <person name="Pursley I."/>
            <person name="Horton D.L."/>
            <person name="Alikhan N.-F."/>
            <person name="Baker D."/>
            <person name="Gharbi K."/>
            <person name="Hall N."/>
            <person name="Watson M."/>
            <person name="Adriaenssens E.M."/>
            <person name="Foster-Nyarko E."/>
            <person name="Jarju S."/>
            <person name="Secka A."/>
            <person name="Antonio M."/>
            <person name="Oren A."/>
            <person name="Chaudhuri R."/>
            <person name="La Ragione R.M."/>
            <person name="Hildebrand F."/>
            <person name="Pallen M.J."/>
        </authorList>
    </citation>
    <scope>NUCLEOTIDE SEQUENCE [LARGE SCALE GENOMIC DNA]</scope>
    <source>
        <strain evidence="3 4">Sa1BUA1</strain>
    </source>
</reference>
<dbReference type="Proteomes" id="UP000661894">
    <property type="component" value="Unassembled WGS sequence"/>
</dbReference>
<dbReference type="Pfam" id="PF16951">
    <property type="entry name" value="MaAIMP_sms"/>
    <property type="match status" value="1"/>
</dbReference>
<organism evidence="3 4">
    <name type="scientific">Oceanitalea stevensii</name>
    <dbReference type="NCBI Taxonomy" id="2763072"/>
    <lineage>
        <taxon>Bacteria</taxon>
        <taxon>Bacillati</taxon>
        <taxon>Actinomycetota</taxon>
        <taxon>Actinomycetes</taxon>
        <taxon>Micrococcales</taxon>
        <taxon>Bogoriellaceae</taxon>
        <taxon>Georgenia</taxon>
    </lineage>
</organism>
<comment type="caution">
    <text evidence="3">The sequence shown here is derived from an EMBL/GenBank/DDBJ whole genome shotgun (WGS) entry which is preliminary data.</text>
</comment>
<evidence type="ECO:0000313" key="3">
    <source>
        <dbReference type="EMBL" id="MBD8062772.1"/>
    </source>
</evidence>
<accession>A0ABR8Z357</accession>